<feature type="domain" description="HTH cro/C1-type" evidence="1">
    <location>
        <begin position="5"/>
        <end position="57"/>
    </location>
</feature>
<dbReference type="EMBL" id="QRVZ01000026">
    <property type="protein sequence ID" value="RGS80153.1"/>
    <property type="molecule type" value="Genomic_DNA"/>
</dbReference>
<evidence type="ECO:0000313" key="2">
    <source>
        <dbReference type="EMBL" id="RGS80153.1"/>
    </source>
</evidence>
<dbReference type="Proteomes" id="UP000266492">
    <property type="component" value="Unassembled WGS sequence"/>
</dbReference>
<organism evidence="2 3">
    <name type="scientific">Bacteroides ovatus</name>
    <dbReference type="NCBI Taxonomy" id="28116"/>
    <lineage>
        <taxon>Bacteria</taxon>
        <taxon>Pseudomonadati</taxon>
        <taxon>Bacteroidota</taxon>
        <taxon>Bacteroidia</taxon>
        <taxon>Bacteroidales</taxon>
        <taxon>Bacteroidaceae</taxon>
        <taxon>Bacteroides</taxon>
    </lineage>
</organism>
<dbReference type="InterPro" id="IPR001387">
    <property type="entry name" value="Cro/C1-type_HTH"/>
</dbReference>
<protein>
    <submittedName>
        <fullName evidence="2">XRE family transcriptional regulator</fullName>
    </submittedName>
</protein>
<dbReference type="Gene3D" id="1.10.260.40">
    <property type="entry name" value="lambda repressor-like DNA-binding domains"/>
    <property type="match status" value="1"/>
</dbReference>
<dbReference type="SUPFAM" id="SSF47413">
    <property type="entry name" value="lambda repressor-like DNA-binding domains"/>
    <property type="match status" value="1"/>
</dbReference>
<sequence length="83" mass="9050">MELRIKELCKAKGLLQKELAEKIGVTDIALRASLKGNPTIGTLEKVANALDVHITELFDQPKNNTAGITCPHCGKNINIKIEL</sequence>
<dbReference type="CDD" id="cd00093">
    <property type="entry name" value="HTH_XRE"/>
    <property type="match status" value="1"/>
</dbReference>
<evidence type="ECO:0000259" key="1">
    <source>
        <dbReference type="PROSITE" id="PS50943"/>
    </source>
</evidence>
<reference evidence="2 3" key="1">
    <citation type="submission" date="2018-08" db="EMBL/GenBank/DDBJ databases">
        <title>A genome reference for cultivated species of the human gut microbiota.</title>
        <authorList>
            <person name="Zou Y."/>
            <person name="Xue W."/>
            <person name="Luo G."/>
        </authorList>
    </citation>
    <scope>NUCLEOTIDE SEQUENCE [LARGE SCALE GENOMIC DNA]</scope>
    <source>
        <strain evidence="2 3">AF20-9LB</strain>
    </source>
</reference>
<dbReference type="InterPro" id="IPR010982">
    <property type="entry name" value="Lambda_DNA-bd_dom_sf"/>
</dbReference>
<name>A0A395VQP9_BACOV</name>
<dbReference type="RefSeq" id="WP_004301172.1">
    <property type="nucleotide sequence ID" value="NZ_CP012938.1"/>
</dbReference>
<gene>
    <name evidence="2" type="ORF">DWX70_22455</name>
</gene>
<dbReference type="Pfam" id="PF01381">
    <property type="entry name" value="HTH_3"/>
    <property type="match status" value="1"/>
</dbReference>
<evidence type="ECO:0000313" key="3">
    <source>
        <dbReference type="Proteomes" id="UP000266492"/>
    </source>
</evidence>
<proteinExistence type="predicted"/>
<dbReference type="KEGG" id="boa:Bovatus_04144"/>
<dbReference type="AlphaFoldDB" id="A0A395VQP9"/>
<accession>A0A395VQP9</accession>
<dbReference type="SMART" id="SM00530">
    <property type="entry name" value="HTH_XRE"/>
    <property type="match status" value="1"/>
</dbReference>
<dbReference type="GO" id="GO:0003677">
    <property type="term" value="F:DNA binding"/>
    <property type="evidence" value="ECO:0007669"/>
    <property type="project" value="InterPro"/>
</dbReference>
<comment type="caution">
    <text evidence="2">The sequence shown here is derived from an EMBL/GenBank/DDBJ whole genome shotgun (WGS) entry which is preliminary data.</text>
</comment>
<dbReference type="GeneID" id="29452917"/>
<dbReference type="PROSITE" id="PS50943">
    <property type="entry name" value="HTH_CROC1"/>
    <property type="match status" value="1"/>
</dbReference>